<dbReference type="eggNOG" id="COG0515">
    <property type="taxonomic scope" value="Bacteria"/>
</dbReference>
<dbReference type="STRING" id="314285.KT71_09012"/>
<protein>
    <submittedName>
        <fullName evidence="1">Uncharacterized protein</fullName>
    </submittedName>
</protein>
<organism evidence="1 2">
    <name type="scientific">Congregibacter litoralis KT71</name>
    <dbReference type="NCBI Taxonomy" id="314285"/>
    <lineage>
        <taxon>Bacteria</taxon>
        <taxon>Pseudomonadati</taxon>
        <taxon>Pseudomonadota</taxon>
        <taxon>Gammaproteobacteria</taxon>
        <taxon>Cellvibrionales</taxon>
        <taxon>Halieaceae</taxon>
        <taxon>Congregibacter</taxon>
    </lineage>
</organism>
<gene>
    <name evidence="1" type="ORF">KT71_09012</name>
</gene>
<comment type="caution">
    <text evidence="1">The sequence shown here is derived from an EMBL/GenBank/DDBJ whole genome shotgun (WGS) entry which is preliminary data.</text>
</comment>
<dbReference type="HOGENOM" id="CLU_1560339_0_0_6"/>
<dbReference type="OrthoDB" id="1438245at2"/>
<reference evidence="1 2" key="1">
    <citation type="journal article" date="2007" name="Proc. Natl. Acad. Sci. U.S.A.">
        <title>Characterization of a marine gammaproteobacterium capable of aerobic anoxygenic photosynthesis.</title>
        <authorList>
            <person name="Fuchs B.M."/>
            <person name="Spring S."/>
            <person name="Teeling H."/>
            <person name="Quast C."/>
            <person name="Wulf J."/>
            <person name="Schattenhofer M."/>
            <person name="Yan S."/>
            <person name="Ferriera S."/>
            <person name="Johnson J."/>
            <person name="Glockner F.O."/>
            <person name="Amann R."/>
        </authorList>
    </citation>
    <scope>NUCLEOTIDE SEQUENCE [LARGE SCALE GENOMIC DNA]</scope>
    <source>
        <strain evidence="1">KT71</strain>
    </source>
</reference>
<accession>A4A4N3</accession>
<sequence>MRIFIYLFLLIIASSGNTTEQIDDVFLVGDAHYLIDERPLEQRISRDDLIETLEPEMCTASWRGYRATWTLKDEYLWLSHIQMNPCSKRYESVDAQVLFRLKSYPIKAAWFTGSLVLPVGEKNYIYREGVDPEHYSVGDTLGYDVEAFVFNFEAGKLVSKGLELLEKRYDF</sequence>
<evidence type="ECO:0000313" key="2">
    <source>
        <dbReference type="Proteomes" id="UP000019205"/>
    </source>
</evidence>
<proteinExistence type="predicted"/>
<keyword evidence="2" id="KW-1185">Reference proteome</keyword>
<dbReference type="AlphaFoldDB" id="A4A4N3"/>
<dbReference type="EMBL" id="AAOA02000003">
    <property type="protein sequence ID" value="EAQ98754.1"/>
    <property type="molecule type" value="Genomic_DNA"/>
</dbReference>
<reference evidence="1 2" key="2">
    <citation type="journal article" date="2009" name="PLoS ONE">
        <title>The photosynthetic apparatus and its regulation in the aerobic gammaproteobacterium Congregibacter litoralis gen. nov., sp. nov.</title>
        <authorList>
            <person name="Spring S."/>
            <person name="Lunsdorf H."/>
            <person name="Fuchs B.M."/>
            <person name="Tindall B.J."/>
        </authorList>
    </citation>
    <scope>NUCLEOTIDE SEQUENCE [LARGE SCALE GENOMIC DNA]</scope>
    <source>
        <strain evidence="1">KT71</strain>
    </source>
</reference>
<evidence type="ECO:0000313" key="1">
    <source>
        <dbReference type="EMBL" id="EAQ98754.1"/>
    </source>
</evidence>
<dbReference type="RefSeq" id="WP_008294232.1">
    <property type="nucleotide sequence ID" value="NZ_CM002299.1"/>
</dbReference>
<dbReference type="Proteomes" id="UP000019205">
    <property type="component" value="Chromosome"/>
</dbReference>
<name>A4A4N3_9GAMM</name>